<protein>
    <submittedName>
        <fullName evidence="1">(spotted green pufferfish) hypothetical protein</fullName>
    </submittedName>
</protein>
<dbReference type="AlphaFoldDB" id="Q4SQY9"/>
<reference evidence="1" key="2">
    <citation type="submission" date="2004-02" db="EMBL/GenBank/DDBJ databases">
        <authorList>
            <consortium name="Genoscope"/>
            <consortium name="Whitehead Institute Centre for Genome Research"/>
        </authorList>
    </citation>
    <scope>NUCLEOTIDE SEQUENCE</scope>
</reference>
<comment type="caution">
    <text evidence="1">The sequence shown here is derived from an EMBL/GenBank/DDBJ whole genome shotgun (WGS) entry which is preliminary data.</text>
</comment>
<name>Q4SQY9_TETNG</name>
<organism evidence="1">
    <name type="scientific">Tetraodon nigroviridis</name>
    <name type="common">Spotted green pufferfish</name>
    <name type="synonym">Chelonodon nigroviridis</name>
    <dbReference type="NCBI Taxonomy" id="99883"/>
    <lineage>
        <taxon>Eukaryota</taxon>
        <taxon>Metazoa</taxon>
        <taxon>Chordata</taxon>
        <taxon>Craniata</taxon>
        <taxon>Vertebrata</taxon>
        <taxon>Euteleostomi</taxon>
        <taxon>Actinopterygii</taxon>
        <taxon>Neopterygii</taxon>
        <taxon>Teleostei</taxon>
        <taxon>Neoteleostei</taxon>
        <taxon>Acanthomorphata</taxon>
        <taxon>Eupercaria</taxon>
        <taxon>Tetraodontiformes</taxon>
        <taxon>Tetradontoidea</taxon>
        <taxon>Tetraodontidae</taxon>
        <taxon>Tetraodon</taxon>
    </lineage>
</organism>
<dbReference type="KEGG" id="tng:GSTEN00014157G001"/>
<dbReference type="EMBL" id="CAAE01014528">
    <property type="protein sequence ID" value="CAF96943.1"/>
    <property type="molecule type" value="Genomic_DNA"/>
</dbReference>
<reference evidence="1" key="1">
    <citation type="journal article" date="2004" name="Nature">
        <title>Genome duplication in the teleost fish Tetraodon nigroviridis reveals the early vertebrate proto-karyotype.</title>
        <authorList>
            <person name="Jaillon O."/>
            <person name="Aury J.-M."/>
            <person name="Brunet F."/>
            <person name="Petit J.-L."/>
            <person name="Stange-Thomann N."/>
            <person name="Mauceli E."/>
            <person name="Bouneau L."/>
            <person name="Fischer C."/>
            <person name="Ozouf-Costaz C."/>
            <person name="Bernot A."/>
            <person name="Nicaud S."/>
            <person name="Jaffe D."/>
            <person name="Fisher S."/>
            <person name="Lutfalla G."/>
            <person name="Dossat C."/>
            <person name="Segurens B."/>
            <person name="Dasilva C."/>
            <person name="Salanoubat M."/>
            <person name="Levy M."/>
            <person name="Boudet N."/>
            <person name="Castellano S."/>
            <person name="Anthouard V."/>
            <person name="Jubin C."/>
            <person name="Castelli V."/>
            <person name="Katinka M."/>
            <person name="Vacherie B."/>
            <person name="Biemont C."/>
            <person name="Skalli Z."/>
            <person name="Cattolico L."/>
            <person name="Poulain J."/>
            <person name="De Berardinis V."/>
            <person name="Cruaud C."/>
            <person name="Duprat S."/>
            <person name="Brottier P."/>
            <person name="Coutanceau J.-P."/>
            <person name="Gouzy J."/>
            <person name="Parra G."/>
            <person name="Lardier G."/>
            <person name="Chapple C."/>
            <person name="McKernan K.J."/>
            <person name="McEwan P."/>
            <person name="Bosak S."/>
            <person name="Kellis M."/>
            <person name="Volff J.-N."/>
            <person name="Guigo R."/>
            <person name="Zody M.C."/>
            <person name="Mesirov J."/>
            <person name="Lindblad-Toh K."/>
            <person name="Birren B."/>
            <person name="Nusbaum C."/>
            <person name="Kahn D."/>
            <person name="Robinson-Rechavi M."/>
            <person name="Laudet V."/>
            <person name="Schachter V."/>
            <person name="Quetier F."/>
            <person name="Saurin W."/>
            <person name="Scarpelli C."/>
            <person name="Wincker P."/>
            <person name="Lander E.S."/>
            <person name="Weissenbach J."/>
            <person name="Roest Crollius H."/>
        </authorList>
    </citation>
    <scope>NUCLEOTIDE SEQUENCE [LARGE SCALE GENOMIC DNA]</scope>
</reference>
<evidence type="ECO:0000313" key="1">
    <source>
        <dbReference type="EMBL" id="CAF96943.1"/>
    </source>
</evidence>
<accession>Q4SQY9</accession>
<gene>
    <name evidence="1" type="ORF">GSTENG00014157001</name>
</gene>
<proteinExistence type="predicted"/>
<sequence>MASVGLWVQSSSSGSSLLLLPASRRGPGQVLLLCSILQQVNSRTWKNSSCRIQVLQQTQEDKEMLPRNISWISVVFWVRAFGPVSEARWIYLKRNPRYAAQVCHKFSMWLSEVQDLTLRRA</sequence>